<evidence type="ECO:0000313" key="1">
    <source>
        <dbReference type="EMBL" id="KTD83290.1"/>
    </source>
</evidence>
<gene>
    <name evidence="1" type="ORF">UQ64_02460</name>
</gene>
<keyword evidence="2" id="KW-1185">Reference proteome</keyword>
<protein>
    <submittedName>
        <fullName evidence="1">Uncharacterized protein</fullName>
    </submittedName>
</protein>
<dbReference type="AlphaFoldDB" id="A0A0W1APN9"/>
<reference evidence="1 2" key="1">
    <citation type="journal article" date="2015" name="Int. Biodeterior. Biodegradation">
        <title>Physiological and genetic screening methods for the isolation of methyl tert-butyl ether-degrading bacteria for bioremediation purposes.</title>
        <authorList>
            <person name="Guisado I.M."/>
            <person name="Purswani J."/>
            <person name="Gonzalez Lopez J."/>
            <person name="Pozo C."/>
        </authorList>
    </citation>
    <scope>NUCLEOTIDE SEQUENCE [LARGE SCALE GENOMIC DNA]</scope>
    <source>
        <strain evidence="1 2">SH7</strain>
    </source>
</reference>
<sequence length="170" mass="20180">MLDGVKGMKHYYWGTQKGLLEPISLNYVCFGALWFEENHHRTIVGYAFGQNQIESLRHFGSPSTCEHCMDRRIIYEIYKNIREKQQLQDWSAHQRFPWLTAFKEPWKDVAVGWYVMRSRNTFPLHLSVIRKQKFRLWLEHAAVCENEAEMLACIEKANVAHHVDLKLLET</sequence>
<dbReference type="EMBL" id="LCZJ02000076">
    <property type="protein sequence ID" value="KTD83290.1"/>
    <property type="molecule type" value="Genomic_DNA"/>
</dbReference>
<evidence type="ECO:0000313" key="2">
    <source>
        <dbReference type="Proteomes" id="UP000054709"/>
    </source>
</evidence>
<name>A0A0W1APN9_9BACL</name>
<dbReference type="Proteomes" id="UP000054709">
    <property type="component" value="Unassembled WGS sequence"/>
</dbReference>
<proteinExistence type="predicted"/>
<dbReference type="RefSeq" id="WP_060626797.1">
    <property type="nucleotide sequence ID" value="NZ_LCZJ02000076.1"/>
</dbReference>
<comment type="caution">
    <text evidence="1">The sequence shown here is derived from an EMBL/GenBank/DDBJ whole genome shotgun (WGS) entry which is preliminary data.</text>
</comment>
<accession>A0A0W1APN9</accession>
<organism evidence="1 2">
    <name type="scientific">Paenibacillus etheri</name>
    <dbReference type="NCBI Taxonomy" id="1306852"/>
    <lineage>
        <taxon>Bacteria</taxon>
        <taxon>Bacillati</taxon>
        <taxon>Bacillota</taxon>
        <taxon>Bacilli</taxon>
        <taxon>Bacillales</taxon>
        <taxon>Paenibacillaceae</taxon>
        <taxon>Paenibacillus</taxon>
    </lineage>
</organism>